<accession>A0A8X8LC23</accession>
<name>A0A8X8LC23_9BACT</name>
<reference evidence="1 2" key="1">
    <citation type="submission" date="2016-10" db="EMBL/GenBank/DDBJ databases">
        <authorList>
            <person name="Varghese N."/>
            <person name="Submissions S."/>
        </authorList>
    </citation>
    <scope>NUCLEOTIDE SEQUENCE [LARGE SCALE GENOMIC DNA]</scope>
    <source>
        <strain evidence="1 2">DSM 25353</strain>
    </source>
</reference>
<evidence type="ECO:0000313" key="1">
    <source>
        <dbReference type="EMBL" id="SDW03128.1"/>
    </source>
</evidence>
<comment type="caution">
    <text evidence="1">The sequence shown here is derived from an EMBL/GenBank/DDBJ whole genome shotgun (WGS) entry which is preliminary data.</text>
</comment>
<organism evidence="1 2">
    <name type="scientific">Hydrobacter penzbergensis</name>
    <dbReference type="NCBI Taxonomy" id="1235997"/>
    <lineage>
        <taxon>Bacteria</taxon>
        <taxon>Pseudomonadati</taxon>
        <taxon>Bacteroidota</taxon>
        <taxon>Chitinophagia</taxon>
        <taxon>Chitinophagales</taxon>
        <taxon>Chitinophagaceae</taxon>
        <taxon>Hydrobacter</taxon>
    </lineage>
</organism>
<protein>
    <submittedName>
        <fullName evidence="1">Uncharacterized protein</fullName>
    </submittedName>
</protein>
<gene>
    <name evidence="1" type="ORF">SAMN05444410_10164</name>
</gene>
<dbReference type="AlphaFoldDB" id="A0A8X8LC23"/>
<keyword evidence="2" id="KW-1185">Reference proteome</keyword>
<dbReference type="EMBL" id="FNNO01000001">
    <property type="protein sequence ID" value="SDW03128.1"/>
    <property type="molecule type" value="Genomic_DNA"/>
</dbReference>
<proteinExistence type="predicted"/>
<dbReference type="Gene3D" id="3.40.1350.120">
    <property type="match status" value="1"/>
</dbReference>
<evidence type="ECO:0000313" key="2">
    <source>
        <dbReference type="Proteomes" id="UP000198711"/>
    </source>
</evidence>
<dbReference type="RefSeq" id="WP_092721262.1">
    <property type="nucleotide sequence ID" value="NZ_FNNO01000001.1"/>
</dbReference>
<dbReference type="Proteomes" id="UP000198711">
    <property type="component" value="Unassembled WGS sequence"/>
</dbReference>
<sequence length="214" mass="24624">MMKDKQQGDKVDESVIKIGYEQKKEALFLIDIVGFVALVTSCYDIVDRKLKEGRIKQLKAWPDLVEIYHSKQSGRSVLCESSNLEHLHEQRTTELLADVGYDVIFAPKGMFSRQEKKFDVFLLKSHIILKVDLKAVSSKNPLTIAKRIKEGSDQAPFIVLHICSDIERMALIDGLRSGVYKNKLIREIMLIYKKKLYRLPKNLVESRGIFDIIK</sequence>